<name>A0A0C3CJV9_HEBCY</name>
<dbReference type="InterPro" id="IPR001711">
    <property type="entry name" value="PLipase_C_Pinositol-sp_Y"/>
</dbReference>
<dbReference type="PANTHER" id="PTHR10336:SF169">
    <property type="entry name" value="PHOSPHOINOSITIDE PHOSPHOLIPASE C"/>
    <property type="match status" value="1"/>
</dbReference>
<dbReference type="EC" id="3.1.4.11" evidence="1"/>
<feature type="region of interest" description="Disordered" evidence="2">
    <location>
        <begin position="222"/>
        <end position="257"/>
    </location>
</feature>
<dbReference type="Pfam" id="PF00387">
    <property type="entry name" value="PI-PLC-Y"/>
    <property type="match status" value="1"/>
</dbReference>
<proteinExistence type="predicted"/>
<dbReference type="GO" id="GO:0016042">
    <property type="term" value="P:lipid catabolic process"/>
    <property type="evidence" value="ECO:0007669"/>
    <property type="project" value="UniProtKB-KW"/>
</dbReference>
<comment type="catalytic activity">
    <reaction evidence="1">
        <text>a 1,2-diacyl-sn-glycero-3-phospho-(1D-myo-inositol-4,5-bisphosphate) + H2O = 1D-myo-inositol 1,4,5-trisphosphate + a 1,2-diacyl-sn-glycerol + H(+)</text>
        <dbReference type="Rhea" id="RHEA:33179"/>
        <dbReference type="ChEBI" id="CHEBI:15377"/>
        <dbReference type="ChEBI" id="CHEBI:15378"/>
        <dbReference type="ChEBI" id="CHEBI:17815"/>
        <dbReference type="ChEBI" id="CHEBI:58456"/>
        <dbReference type="ChEBI" id="CHEBI:203600"/>
        <dbReference type="EC" id="3.1.4.11"/>
    </reaction>
</comment>
<dbReference type="PROSITE" id="PS50008">
    <property type="entry name" value="PIPLC_Y_DOMAIN"/>
    <property type="match status" value="1"/>
</dbReference>
<feature type="domain" description="PI-PLC Y-box" evidence="3">
    <location>
        <begin position="270"/>
        <end position="385"/>
    </location>
</feature>
<dbReference type="SUPFAM" id="SSF49562">
    <property type="entry name" value="C2 domain (Calcium/lipid-binding domain, CaLB)"/>
    <property type="match status" value="1"/>
</dbReference>
<organism evidence="4 5">
    <name type="scientific">Hebeloma cylindrosporum</name>
    <dbReference type="NCBI Taxonomy" id="76867"/>
    <lineage>
        <taxon>Eukaryota</taxon>
        <taxon>Fungi</taxon>
        <taxon>Dikarya</taxon>
        <taxon>Basidiomycota</taxon>
        <taxon>Agaricomycotina</taxon>
        <taxon>Agaricomycetes</taxon>
        <taxon>Agaricomycetidae</taxon>
        <taxon>Agaricales</taxon>
        <taxon>Agaricineae</taxon>
        <taxon>Hymenogastraceae</taxon>
        <taxon>Hebeloma</taxon>
    </lineage>
</organism>
<evidence type="ECO:0000259" key="3">
    <source>
        <dbReference type="PROSITE" id="PS50008"/>
    </source>
</evidence>
<feature type="compositionally biased region" description="Polar residues" evidence="2">
    <location>
        <begin position="224"/>
        <end position="234"/>
    </location>
</feature>
<dbReference type="PRINTS" id="PR00390">
    <property type="entry name" value="PHPHLIPASEC"/>
</dbReference>
<dbReference type="HOGENOM" id="CLU_002738_3_1_1"/>
<dbReference type="STRING" id="686832.A0A0C3CJV9"/>
<dbReference type="Gene3D" id="3.20.20.190">
    <property type="entry name" value="Phosphatidylinositol (PI) phosphodiesterase"/>
    <property type="match status" value="1"/>
</dbReference>
<dbReference type="InterPro" id="IPR001192">
    <property type="entry name" value="PI-PLC_fam"/>
</dbReference>
<dbReference type="AlphaFoldDB" id="A0A0C3CJV9"/>
<dbReference type="PROSITE" id="PS50007">
    <property type="entry name" value="PIPLC_X_DOMAIN"/>
    <property type="match status" value="1"/>
</dbReference>
<keyword evidence="5" id="KW-1185">Reference proteome</keyword>
<dbReference type="SUPFAM" id="SSF51695">
    <property type="entry name" value="PLC-like phosphodiesterases"/>
    <property type="match status" value="1"/>
</dbReference>
<dbReference type="Pfam" id="PF00388">
    <property type="entry name" value="PI-PLC-X"/>
    <property type="match status" value="1"/>
</dbReference>
<evidence type="ECO:0000313" key="4">
    <source>
        <dbReference type="EMBL" id="KIM44041.1"/>
    </source>
</evidence>
<dbReference type="Proteomes" id="UP000053424">
    <property type="component" value="Unassembled WGS sequence"/>
</dbReference>
<dbReference type="OrthoDB" id="269822at2759"/>
<dbReference type="GO" id="GO:0051209">
    <property type="term" value="P:release of sequestered calcium ion into cytosol"/>
    <property type="evidence" value="ECO:0007669"/>
    <property type="project" value="TreeGrafter"/>
</dbReference>
<evidence type="ECO:0000256" key="2">
    <source>
        <dbReference type="SAM" id="MobiDB-lite"/>
    </source>
</evidence>
<sequence>MSTEAGSAGIEEQLLRTFNFHTSHNFHPPAVGQKYGDVTGLSPEILQFIADHDESLDSLINRPVIQPQPVDDNLPLTHYFVSSSHNTYLLSRQLVGKSSAASYTHVIGRNGRCVEIDVWPSSKGLTVTHGHTFSKGVSFSSVCEAIGQSVTAESWPILVSLECHVDVEGQKELVKQMLDIWGDKLVKGKIEEVGDDDAYVSPAHLKGRILLMVEYYPPIAIGTGENQDTPDSLHSSSEYSEEEEAAEEEGHKGLWPHRNKNQVARISDELAELGYYARSMKPPKGWLNQQISDPPNVLINISESKILTLLPTSLVSLITHSTRHLRRIFPKGTRIGSSNFDPLTFWRNGSQVASLNWQVYDRGMQVNEAMFVGTPGWVAKPRHMRTGDPEETKPPGGREKLVGEIVGVSSLPAPNGRAGKKFSTYVRAQLFHASGDLEWRSKSIKTQHSIETGANVVWQSQFEWEYENDELAFLRLLILEDEWGKDDRIVVFCGRLEDIIKGQWVLVRMMDTKGKNSGATVLARFTSSRIQ</sequence>
<accession>A0A0C3CJV9</accession>
<reference evidence="4 5" key="1">
    <citation type="submission" date="2014-04" db="EMBL/GenBank/DDBJ databases">
        <authorList>
            <consortium name="DOE Joint Genome Institute"/>
            <person name="Kuo A."/>
            <person name="Gay G."/>
            <person name="Dore J."/>
            <person name="Kohler A."/>
            <person name="Nagy L.G."/>
            <person name="Floudas D."/>
            <person name="Copeland A."/>
            <person name="Barry K.W."/>
            <person name="Cichocki N."/>
            <person name="Veneault-Fourrey C."/>
            <person name="LaButti K."/>
            <person name="Lindquist E.A."/>
            <person name="Lipzen A."/>
            <person name="Lundell T."/>
            <person name="Morin E."/>
            <person name="Murat C."/>
            <person name="Sun H."/>
            <person name="Tunlid A."/>
            <person name="Henrissat B."/>
            <person name="Grigoriev I.V."/>
            <person name="Hibbett D.S."/>
            <person name="Martin F."/>
            <person name="Nordberg H.P."/>
            <person name="Cantor M.N."/>
            <person name="Hua S.X."/>
        </authorList>
    </citation>
    <scope>NUCLEOTIDE SEQUENCE [LARGE SCALE GENOMIC DNA]</scope>
    <source>
        <strain evidence="5">h7</strain>
    </source>
</reference>
<dbReference type="GO" id="GO:0048015">
    <property type="term" value="P:phosphatidylinositol-mediated signaling"/>
    <property type="evidence" value="ECO:0007669"/>
    <property type="project" value="TreeGrafter"/>
</dbReference>
<evidence type="ECO:0000256" key="1">
    <source>
        <dbReference type="RuleBase" id="RU361133"/>
    </source>
</evidence>
<protein>
    <recommendedName>
        <fullName evidence="1">Phosphoinositide phospholipase C</fullName>
        <ecNumber evidence="1">3.1.4.11</ecNumber>
    </recommendedName>
</protein>
<keyword evidence="1" id="KW-0443">Lipid metabolism</keyword>
<dbReference type="GO" id="GO:0004435">
    <property type="term" value="F:phosphatidylinositol-4,5-bisphosphate phospholipase C activity"/>
    <property type="evidence" value="ECO:0007669"/>
    <property type="project" value="UniProtKB-EC"/>
</dbReference>
<dbReference type="Gene3D" id="2.60.40.150">
    <property type="entry name" value="C2 domain"/>
    <property type="match status" value="1"/>
</dbReference>
<evidence type="ECO:0000313" key="5">
    <source>
        <dbReference type="Proteomes" id="UP000053424"/>
    </source>
</evidence>
<dbReference type="InterPro" id="IPR017946">
    <property type="entry name" value="PLC-like_Pdiesterase_TIM-brl"/>
</dbReference>
<dbReference type="SMART" id="SM00148">
    <property type="entry name" value="PLCXc"/>
    <property type="match status" value="1"/>
</dbReference>
<dbReference type="PANTHER" id="PTHR10336">
    <property type="entry name" value="PHOSPHOINOSITIDE-SPECIFIC PHOSPHOLIPASE C FAMILY PROTEIN"/>
    <property type="match status" value="1"/>
</dbReference>
<gene>
    <name evidence="4" type="ORF">M413DRAFT_443101</name>
</gene>
<dbReference type="SMART" id="SM00149">
    <property type="entry name" value="PLCYc"/>
    <property type="match status" value="1"/>
</dbReference>
<keyword evidence="1" id="KW-0378">Hydrolase</keyword>
<reference evidence="5" key="2">
    <citation type="submission" date="2015-01" db="EMBL/GenBank/DDBJ databases">
        <title>Evolutionary Origins and Diversification of the Mycorrhizal Mutualists.</title>
        <authorList>
            <consortium name="DOE Joint Genome Institute"/>
            <consortium name="Mycorrhizal Genomics Consortium"/>
            <person name="Kohler A."/>
            <person name="Kuo A."/>
            <person name="Nagy L.G."/>
            <person name="Floudas D."/>
            <person name="Copeland A."/>
            <person name="Barry K.W."/>
            <person name="Cichocki N."/>
            <person name="Veneault-Fourrey C."/>
            <person name="LaButti K."/>
            <person name="Lindquist E.A."/>
            <person name="Lipzen A."/>
            <person name="Lundell T."/>
            <person name="Morin E."/>
            <person name="Murat C."/>
            <person name="Riley R."/>
            <person name="Ohm R."/>
            <person name="Sun H."/>
            <person name="Tunlid A."/>
            <person name="Henrissat B."/>
            <person name="Grigoriev I.V."/>
            <person name="Hibbett D.S."/>
            <person name="Martin F."/>
        </authorList>
    </citation>
    <scope>NUCLEOTIDE SEQUENCE [LARGE SCALE GENOMIC DNA]</scope>
    <source>
        <strain evidence="5">h7</strain>
    </source>
</reference>
<dbReference type="InterPro" id="IPR035892">
    <property type="entry name" value="C2_domain_sf"/>
</dbReference>
<dbReference type="InterPro" id="IPR000909">
    <property type="entry name" value="PLipase_C_PInositol-sp_X_dom"/>
</dbReference>
<keyword evidence="1" id="KW-0442">Lipid degradation</keyword>
<dbReference type="EMBL" id="KN831774">
    <property type="protein sequence ID" value="KIM44041.1"/>
    <property type="molecule type" value="Genomic_DNA"/>
</dbReference>